<dbReference type="Pfam" id="PF13740">
    <property type="entry name" value="ACT_6"/>
    <property type="match status" value="1"/>
</dbReference>
<dbReference type="Proteomes" id="UP000591941">
    <property type="component" value="Unassembled WGS sequence"/>
</dbReference>
<dbReference type="RefSeq" id="WP_024047991.1">
    <property type="nucleotide sequence ID" value="NZ_CABWNB010000003.1"/>
</dbReference>
<comment type="similarity">
    <text evidence="1">Belongs to the UPF0237 family.</text>
</comment>
<proteinExistence type="inferred from homology"/>
<reference evidence="3 4" key="1">
    <citation type="submission" date="2020-08" db="EMBL/GenBank/DDBJ databases">
        <title>Genomic Encyclopedia of Type Strains, Phase IV (KMG-IV): sequencing the most valuable type-strain genomes for metagenomic binning, comparative biology and taxonomic classification.</title>
        <authorList>
            <person name="Goeker M."/>
        </authorList>
    </citation>
    <scope>NUCLEOTIDE SEQUENCE [LARGE SCALE GENOMIC DNA]</scope>
    <source>
        <strain evidence="3 4">DSM 21255</strain>
    </source>
</reference>
<dbReference type="EMBL" id="JACHHI010000002">
    <property type="protein sequence ID" value="MBB6477530.1"/>
    <property type="molecule type" value="Genomic_DNA"/>
</dbReference>
<feature type="domain" description="ACT" evidence="2">
    <location>
        <begin position="5"/>
        <end position="79"/>
    </location>
</feature>
<evidence type="ECO:0000313" key="3">
    <source>
        <dbReference type="EMBL" id="MBB6477530.1"/>
    </source>
</evidence>
<protein>
    <recommendedName>
        <fullName evidence="1">UPF0237 protein HNR45_000560</fullName>
    </recommendedName>
</protein>
<dbReference type="PANTHER" id="PTHR34875">
    <property type="entry name" value="UPF0237 PROTEIN MJ1558"/>
    <property type="match status" value="1"/>
</dbReference>
<dbReference type="Gene3D" id="3.30.70.260">
    <property type="match status" value="1"/>
</dbReference>
<dbReference type="InterPro" id="IPR045865">
    <property type="entry name" value="ACT-like_dom_sf"/>
</dbReference>
<dbReference type="InterPro" id="IPR050990">
    <property type="entry name" value="UPF0237/GcvR_regulator"/>
</dbReference>
<keyword evidence="4" id="KW-1185">Reference proteome</keyword>
<gene>
    <name evidence="3" type="ORF">HNR45_000560</name>
</gene>
<dbReference type="NCBIfam" id="NF001220">
    <property type="entry name" value="PRK00194.1"/>
    <property type="match status" value="1"/>
</dbReference>
<dbReference type="GeneID" id="93485833"/>
<dbReference type="InterPro" id="IPR002912">
    <property type="entry name" value="ACT_dom"/>
</dbReference>
<sequence length="90" mass="10030">MKRVVITVLGADRVGIIAAVTKVLAEQKINVLSINQTILDGFFNMVLMGDMTDAELDMQTLQKQFAELGESMGLDIRAQLADVFYKMHRV</sequence>
<dbReference type="OrthoDB" id="9803078at2"/>
<evidence type="ECO:0000259" key="2">
    <source>
        <dbReference type="PROSITE" id="PS51671"/>
    </source>
</evidence>
<dbReference type="AlphaFoldDB" id="A0A841R374"/>
<evidence type="ECO:0000256" key="1">
    <source>
        <dbReference type="HAMAP-Rule" id="MF_01054"/>
    </source>
</evidence>
<accession>A0A841R374</accession>
<dbReference type="SUPFAM" id="SSF55021">
    <property type="entry name" value="ACT-like"/>
    <property type="match status" value="1"/>
</dbReference>
<dbReference type="CDD" id="cd04872">
    <property type="entry name" value="ACT_1ZPV"/>
    <property type="match status" value="1"/>
</dbReference>
<evidence type="ECO:0000313" key="4">
    <source>
        <dbReference type="Proteomes" id="UP000591941"/>
    </source>
</evidence>
<dbReference type="PANTHER" id="PTHR34875:SF6">
    <property type="entry name" value="UPF0237 PROTEIN MJ1558"/>
    <property type="match status" value="1"/>
</dbReference>
<dbReference type="HAMAP" id="MF_01054">
    <property type="entry name" value="UPF0237"/>
    <property type="match status" value="1"/>
</dbReference>
<dbReference type="InterPro" id="IPR022986">
    <property type="entry name" value="UPF0237_ACT"/>
</dbReference>
<name>A0A841R374_9FIRM</name>
<dbReference type="PROSITE" id="PS51671">
    <property type="entry name" value="ACT"/>
    <property type="match status" value="1"/>
</dbReference>
<comment type="caution">
    <text evidence="3">The sequence shown here is derived from an EMBL/GenBank/DDBJ whole genome shotgun (WGS) entry which is preliminary data.</text>
</comment>
<organism evidence="3 4">
    <name type="scientific">Negativicoccus succinicivorans</name>
    <dbReference type="NCBI Taxonomy" id="620903"/>
    <lineage>
        <taxon>Bacteria</taxon>
        <taxon>Bacillati</taxon>
        <taxon>Bacillota</taxon>
        <taxon>Negativicutes</taxon>
        <taxon>Veillonellales</taxon>
        <taxon>Veillonellaceae</taxon>
        <taxon>Negativicoccus</taxon>
    </lineage>
</organism>